<keyword evidence="3" id="KW-0223">Dioxygenase</keyword>
<evidence type="ECO:0000256" key="6">
    <source>
        <dbReference type="SAM" id="MobiDB-lite"/>
    </source>
</evidence>
<proteinExistence type="inferred from homology"/>
<keyword evidence="10" id="KW-1185">Reference proteome</keyword>
<evidence type="ECO:0000256" key="2">
    <source>
        <dbReference type="ARBA" id="ARBA00022723"/>
    </source>
</evidence>
<feature type="domain" description="TauD/TfdA-like" evidence="7">
    <location>
        <begin position="80"/>
        <end position="353"/>
    </location>
</feature>
<organism evidence="9 11">
    <name type="scientific">Aspergillus hiratsukae</name>
    <dbReference type="NCBI Taxonomy" id="1194566"/>
    <lineage>
        <taxon>Eukaryota</taxon>
        <taxon>Fungi</taxon>
        <taxon>Dikarya</taxon>
        <taxon>Ascomycota</taxon>
        <taxon>Pezizomycotina</taxon>
        <taxon>Eurotiomycetes</taxon>
        <taxon>Eurotiomycetidae</taxon>
        <taxon>Eurotiales</taxon>
        <taxon>Aspergillaceae</taxon>
        <taxon>Aspergillus</taxon>
        <taxon>Aspergillus subgen. Fumigati</taxon>
    </lineage>
</organism>
<feature type="region of interest" description="Disordered" evidence="6">
    <location>
        <begin position="1"/>
        <end position="31"/>
    </location>
</feature>
<evidence type="ECO:0000256" key="5">
    <source>
        <dbReference type="ARBA" id="ARBA00023004"/>
    </source>
</evidence>
<dbReference type="OrthoDB" id="5818554at2759"/>
<evidence type="ECO:0000313" key="10">
    <source>
        <dbReference type="Proteomes" id="UP000630445"/>
    </source>
</evidence>
<dbReference type="EMBL" id="JACBAD010001908">
    <property type="protein sequence ID" value="KAF7128672.1"/>
    <property type="molecule type" value="Genomic_DNA"/>
</dbReference>
<dbReference type="Pfam" id="PF02668">
    <property type="entry name" value="TauD"/>
    <property type="match status" value="1"/>
</dbReference>
<evidence type="ECO:0000259" key="7">
    <source>
        <dbReference type="Pfam" id="PF02668"/>
    </source>
</evidence>
<gene>
    <name evidence="8" type="ORF">CNMCM5793_003523</name>
    <name evidence="9" type="ORF">CNMCM6106_005783</name>
</gene>
<evidence type="ECO:0000256" key="4">
    <source>
        <dbReference type="ARBA" id="ARBA00023002"/>
    </source>
</evidence>
<dbReference type="SUPFAM" id="SSF51197">
    <property type="entry name" value="Clavaminate synthase-like"/>
    <property type="match status" value="1"/>
</dbReference>
<evidence type="ECO:0000313" key="8">
    <source>
        <dbReference type="EMBL" id="KAF7128672.1"/>
    </source>
</evidence>
<keyword evidence="5" id="KW-0408">Iron</keyword>
<evidence type="ECO:0000313" key="9">
    <source>
        <dbReference type="EMBL" id="KAF7171369.1"/>
    </source>
</evidence>
<dbReference type="InterPro" id="IPR042098">
    <property type="entry name" value="TauD-like_sf"/>
</dbReference>
<sequence>MADGNGIVSSPIRVRAQTTSDGGKRRPPPFRQNVEMAETTTTFFIMYFLSHQLFRRISCRGLATASSSLPKATPLGAVNGTFGAEVSNVDLTKPLSPPVIAQLIKLQNQYGVLAFRSTGLDDDTHVRYSKSFGALESIHGVNKPRRASSPHLYDAGNLDAEGNIIPKHSRAWWHSKGNGLWHTDSSFNQHRSCYSALRAVEIPPSGGATLYADMRAAYDDLPADVKQDLEGKIGEHWIWHSRKLAAPEEFDKPTDQEKITIPPAYHTIVQTAPDTSRKTLYIASHLRRIIGMPDKESTQLIRYLLNHAQQPKYQLKVQWKNIGDLVQWDNRCTMHRATAYEDQANRRDMRRTTVYDNGPYAFGAKLRLDAEDVDVLAGGTVDIAAQPTPETQAREEVEAL</sequence>
<keyword evidence="2" id="KW-0479">Metal-binding</keyword>
<dbReference type="EMBL" id="JACBAF010001935">
    <property type="protein sequence ID" value="KAF7171369.1"/>
    <property type="molecule type" value="Genomic_DNA"/>
</dbReference>
<dbReference type="Gene3D" id="3.60.130.10">
    <property type="entry name" value="Clavaminate synthase-like"/>
    <property type="match status" value="1"/>
</dbReference>
<comment type="caution">
    <text evidence="9">The sequence shown here is derived from an EMBL/GenBank/DDBJ whole genome shotgun (WGS) entry which is preliminary data.</text>
</comment>
<dbReference type="Proteomes" id="UP000630445">
    <property type="component" value="Unassembled WGS sequence"/>
</dbReference>
<evidence type="ECO:0000256" key="3">
    <source>
        <dbReference type="ARBA" id="ARBA00022964"/>
    </source>
</evidence>
<dbReference type="InterPro" id="IPR051178">
    <property type="entry name" value="TfdA_dioxygenase"/>
</dbReference>
<dbReference type="Proteomes" id="UP000662466">
    <property type="component" value="Unassembled WGS sequence"/>
</dbReference>
<reference evidence="9" key="1">
    <citation type="submission" date="2020-06" db="EMBL/GenBank/DDBJ databases">
        <title>Draft genome sequences of strains closely related to Aspergillus parafelis and Aspergillus hiratsukae.</title>
        <authorList>
            <person name="Dos Santos R.A.C."/>
            <person name="Rivero-Menendez O."/>
            <person name="Steenwyk J.L."/>
            <person name="Mead M.E."/>
            <person name="Goldman G.H."/>
            <person name="Alastruey-Izquierdo A."/>
            <person name="Rokas A."/>
        </authorList>
    </citation>
    <scope>NUCLEOTIDE SEQUENCE</scope>
    <source>
        <strain evidence="8">CNM-CM5793</strain>
        <strain evidence="9">CNM-CM6106</strain>
    </source>
</reference>
<dbReference type="InterPro" id="IPR003819">
    <property type="entry name" value="TauD/TfdA-like"/>
</dbReference>
<evidence type="ECO:0000313" key="11">
    <source>
        <dbReference type="Proteomes" id="UP000662466"/>
    </source>
</evidence>
<evidence type="ECO:0000256" key="1">
    <source>
        <dbReference type="ARBA" id="ARBA00005896"/>
    </source>
</evidence>
<comment type="similarity">
    <text evidence="1">Belongs to the TfdA dioxygenase family.</text>
</comment>
<protein>
    <recommendedName>
        <fullName evidence="7">TauD/TfdA-like domain-containing protein</fullName>
    </recommendedName>
</protein>
<name>A0A8H6QEX3_9EURO</name>
<dbReference type="GO" id="GO:0051213">
    <property type="term" value="F:dioxygenase activity"/>
    <property type="evidence" value="ECO:0007669"/>
    <property type="project" value="UniProtKB-KW"/>
</dbReference>
<keyword evidence="4" id="KW-0560">Oxidoreductase</keyword>
<dbReference type="AlphaFoldDB" id="A0A8H6QEX3"/>
<dbReference type="PANTHER" id="PTHR43779:SF3">
    <property type="entry name" value="(3R)-3-[(CARBOXYMETHYL)AMINO]FATTY ACID OXYGENASE_DECARBOXYLASE"/>
    <property type="match status" value="1"/>
</dbReference>
<accession>A0A8H6QEX3</accession>
<dbReference type="PANTHER" id="PTHR43779">
    <property type="entry name" value="DIOXYGENASE RV0097-RELATED"/>
    <property type="match status" value="1"/>
</dbReference>
<dbReference type="GO" id="GO:0046872">
    <property type="term" value="F:metal ion binding"/>
    <property type="evidence" value="ECO:0007669"/>
    <property type="project" value="UniProtKB-KW"/>
</dbReference>